<comment type="caution">
    <text evidence="2">The sequence shown here is derived from an EMBL/GenBank/DDBJ whole genome shotgun (WGS) entry which is preliminary data.</text>
</comment>
<organism evidence="2 3">
    <name type="scientific">Cylindrotheca closterium</name>
    <dbReference type="NCBI Taxonomy" id="2856"/>
    <lineage>
        <taxon>Eukaryota</taxon>
        <taxon>Sar</taxon>
        <taxon>Stramenopiles</taxon>
        <taxon>Ochrophyta</taxon>
        <taxon>Bacillariophyta</taxon>
        <taxon>Bacillariophyceae</taxon>
        <taxon>Bacillariophycidae</taxon>
        <taxon>Bacillariales</taxon>
        <taxon>Bacillariaceae</taxon>
        <taxon>Cylindrotheca</taxon>
    </lineage>
</organism>
<sequence>MESSPLESSIVELNNVGLAHFLSGDYQRAIDSLGMACHVIDRFQSQPIDGYSVPNGPQQLYSACDDGISSTMNQYIDQVLRKTPPSKNPEPSNFSNSSSGTIHSLYNRGLVMATGQCGHILTGEYLHCTSAVILYNLALVYHNMGVRQGISAALPHALQMYESAFHRLRRVTCIVECHKLLLAILNNMGNIFAQSFQVDHTVECFKQLRQALSIPNPSMDVDEDYIFFLLNALFQPKELCFAPAA</sequence>
<accession>A0AAD2FMN5</accession>
<evidence type="ECO:0000256" key="1">
    <source>
        <dbReference type="SAM" id="MobiDB-lite"/>
    </source>
</evidence>
<dbReference type="EMBL" id="CAKOGP040001668">
    <property type="protein sequence ID" value="CAJ1946257.1"/>
    <property type="molecule type" value="Genomic_DNA"/>
</dbReference>
<dbReference type="Gene3D" id="1.25.40.10">
    <property type="entry name" value="Tetratricopeptide repeat domain"/>
    <property type="match status" value="1"/>
</dbReference>
<name>A0AAD2FMN5_9STRA</name>
<reference evidence="2" key="1">
    <citation type="submission" date="2023-08" db="EMBL/GenBank/DDBJ databases">
        <authorList>
            <person name="Audoor S."/>
            <person name="Bilcke G."/>
        </authorList>
    </citation>
    <scope>NUCLEOTIDE SEQUENCE</scope>
</reference>
<gene>
    <name evidence="2" type="ORF">CYCCA115_LOCUS10398</name>
</gene>
<dbReference type="SUPFAM" id="SSF48452">
    <property type="entry name" value="TPR-like"/>
    <property type="match status" value="1"/>
</dbReference>
<feature type="compositionally biased region" description="Low complexity" evidence="1">
    <location>
        <begin position="89"/>
        <end position="99"/>
    </location>
</feature>
<protein>
    <submittedName>
        <fullName evidence="2">Uncharacterized protein</fullName>
    </submittedName>
</protein>
<dbReference type="InterPro" id="IPR011990">
    <property type="entry name" value="TPR-like_helical_dom_sf"/>
</dbReference>
<dbReference type="AlphaFoldDB" id="A0AAD2FMN5"/>
<dbReference type="Proteomes" id="UP001295423">
    <property type="component" value="Unassembled WGS sequence"/>
</dbReference>
<proteinExistence type="predicted"/>
<evidence type="ECO:0000313" key="2">
    <source>
        <dbReference type="EMBL" id="CAJ1946257.1"/>
    </source>
</evidence>
<feature type="region of interest" description="Disordered" evidence="1">
    <location>
        <begin position="81"/>
        <end position="100"/>
    </location>
</feature>
<evidence type="ECO:0000313" key="3">
    <source>
        <dbReference type="Proteomes" id="UP001295423"/>
    </source>
</evidence>
<keyword evidence="3" id="KW-1185">Reference proteome</keyword>